<reference evidence="2 3" key="1">
    <citation type="journal article" date="2021" name="Elife">
        <title>Chloroplast acquisition without the gene transfer in kleptoplastic sea slugs, Plakobranchus ocellatus.</title>
        <authorList>
            <person name="Maeda T."/>
            <person name="Takahashi S."/>
            <person name="Yoshida T."/>
            <person name="Shimamura S."/>
            <person name="Takaki Y."/>
            <person name="Nagai Y."/>
            <person name="Toyoda A."/>
            <person name="Suzuki Y."/>
            <person name="Arimoto A."/>
            <person name="Ishii H."/>
            <person name="Satoh N."/>
            <person name="Nishiyama T."/>
            <person name="Hasebe M."/>
            <person name="Maruyama T."/>
            <person name="Minagawa J."/>
            <person name="Obokata J."/>
            <person name="Shigenobu S."/>
        </authorList>
    </citation>
    <scope>NUCLEOTIDE SEQUENCE [LARGE SCALE GENOMIC DNA]</scope>
</reference>
<keyword evidence="3" id="KW-1185">Reference proteome</keyword>
<evidence type="ECO:0000313" key="2">
    <source>
        <dbReference type="EMBL" id="GFR66956.1"/>
    </source>
</evidence>
<evidence type="ECO:0000256" key="1">
    <source>
        <dbReference type="SAM" id="MobiDB-lite"/>
    </source>
</evidence>
<organism evidence="2 3">
    <name type="scientific">Elysia marginata</name>
    <dbReference type="NCBI Taxonomy" id="1093978"/>
    <lineage>
        <taxon>Eukaryota</taxon>
        <taxon>Metazoa</taxon>
        <taxon>Spiralia</taxon>
        <taxon>Lophotrochozoa</taxon>
        <taxon>Mollusca</taxon>
        <taxon>Gastropoda</taxon>
        <taxon>Heterobranchia</taxon>
        <taxon>Euthyneura</taxon>
        <taxon>Panpulmonata</taxon>
        <taxon>Sacoglossa</taxon>
        <taxon>Placobranchoidea</taxon>
        <taxon>Plakobranchidae</taxon>
        <taxon>Elysia</taxon>
    </lineage>
</organism>
<dbReference type="EMBL" id="BMAT01004040">
    <property type="protein sequence ID" value="GFR66956.1"/>
    <property type="molecule type" value="Genomic_DNA"/>
</dbReference>
<accession>A0AAV4F2C5</accession>
<feature type="region of interest" description="Disordered" evidence="1">
    <location>
        <begin position="21"/>
        <end position="94"/>
    </location>
</feature>
<name>A0AAV4F2C5_9GAST</name>
<dbReference type="Proteomes" id="UP000762676">
    <property type="component" value="Unassembled WGS sequence"/>
</dbReference>
<sequence length="108" mass="12812">MRKILHFECHQQKYEKLYVKEEEEEKKKKRKNNTNKRRKKKQEEEKQQTKRQVVIRGGKRGEIRRSRRTKTIDEEIQDGWSGSQPSAAKPTLPMGVITSCGITVRAQM</sequence>
<proteinExistence type="predicted"/>
<feature type="compositionally biased region" description="Basic residues" evidence="1">
    <location>
        <begin position="27"/>
        <end position="40"/>
    </location>
</feature>
<gene>
    <name evidence="2" type="ORF">ElyMa_001984600</name>
</gene>
<protein>
    <submittedName>
        <fullName evidence="2">Uncharacterized protein</fullName>
    </submittedName>
</protein>
<dbReference type="AlphaFoldDB" id="A0AAV4F2C5"/>
<comment type="caution">
    <text evidence="2">The sequence shown here is derived from an EMBL/GenBank/DDBJ whole genome shotgun (WGS) entry which is preliminary data.</text>
</comment>
<evidence type="ECO:0000313" key="3">
    <source>
        <dbReference type="Proteomes" id="UP000762676"/>
    </source>
</evidence>